<organism evidence="2 3">
    <name type="scientific">Marinomonas spartinae</name>
    <dbReference type="NCBI Taxonomy" id="1792290"/>
    <lineage>
        <taxon>Bacteria</taxon>
        <taxon>Pseudomonadati</taxon>
        <taxon>Pseudomonadota</taxon>
        <taxon>Gammaproteobacteria</taxon>
        <taxon>Oceanospirillales</taxon>
        <taxon>Oceanospirillaceae</taxon>
        <taxon>Marinomonas</taxon>
    </lineage>
</organism>
<evidence type="ECO:0000313" key="2">
    <source>
        <dbReference type="EMBL" id="SBS33828.1"/>
    </source>
</evidence>
<evidence type="ECO:0000256" key="1">
    <source>
        <dbReference type="SAM" id="SignalP"/>
    </source>
</evidence>
<evidence type="ECO:0000313" key="3">
    <source>
        <dbReference type="Proteomes" id="UP000092544"/>
    </source>
</evidence>
<proteinExistence type="predicted"/>
<gene>
    <name evidence="2" type="ORF">MSP8886_02864</name>
</gene>
<keyword evidence="3" id="KW-1185">Reference proteome</keyword>
<dbReference type="AlphaFoldDB" id="A0A1A8TJ96"/>
<accession>A0A1A8TJ96</accession>
<dbReference type="Proteomes" id="UP000092544">
    <property type="component" value="Unassembled WGS sequence"/>
</dbReference>
<feature type="signal peptide" evidence="1">
    <location>
        <begin position="1"/>
        <end position="22"/>
    </location>
</feature>
<protein>
    <submittedName>
        <fullName evidence="2">Uncharacterized protein</fullName>
    </submittedName>
</protein>
<sequence>MIIIRVLLLVIFLSNITQIANAKPKCPDIKAIQASDKLSEKLTGGKVFKEGEVLKVNLPSYTKEVASYIYVKSDGLYYSIFTLVNTKCVARFIKRTNGKY</sequence>
<reference evidence="2 3" key="1">
    <citation type="submission" date="2016-06" db="EMBL/GenBank/DDBJ databases">
        <authorList>
            <person name="Kjaerup R.B."/>
            <person name="Dalgaard T.S."/>
            <person name="Juul-Madsen H.R."/>
        </authorList>
    </citation>
    <scope>NUCLEOTIDE SEQUENCE [LARGE SCALE GENOMIC DNA]</scope>
    <source>
        <strain evidence="2 3">CECT 8886</strain>
    </source>
</reference>
<name>A0A1A8TJ96_9GAMM</name>
<feature type="chain" id="PRO_5008379080" evidence="1">
    <location>
        <begin position="23"/>
        <end position="100"/>
    </location>
</feature>
<dbReference type="RefSeq" id="WP_067017573.1">
    <property type="nucleotide sequence ID" value="NZ_FLOB01000007.1"/>
</dbReference>
<keyword evidence="1" id="KW-0732">Signal</keyword>
<dbReference type="EMBL" id="FLOB01000007">
    <property type="protein sequence ID" value="SBS33828.1"/>
    <property type="molecule type" value="Genomic_DNA"/>
</dbReference>